<dbReference type="Proteomes" id="UP000033166">
    <property type="component" value="Chromosome I"/>
</dbReference>
<dbReference type="PIRSF" id="PIRSF005087">
    <property type="entry name" value="NrdI"/>
    <property type="match status" value="1"/>
</dbReference>
<dbReference type="STRING" id="1364.LP2241_30227"/>
<sequence length="118" mass="13494">MNIAFYSVTRQVSRFVKKLSLPENRVNLISDRLTLSEPFILIIPTYEKDVLQEVWDFMSDNASFCQGIIASGNRNFAEFYIYSAKDMSAAFHVPILYDFEFNGTTEDVAAVNAILESY</sequence>
<dbReference type="EMBL" id="LN774769">
    <property type="protein sequence ID" value="CEN28427.1"/>
    <property type="molecule type" value="Genomic_DNA"/>
</dbReference>
<dbReference type="AlphaFoldDB" id="A0A0D6DXE3"/>
<reference evidence="2" key="1">
    <citation type="submission" date="2015-01" db="EMBL/GenBank/DDBJ databases">
        <authorList>
            <person name="Andreevskaya M."/>
        </authorList>
    </citation>
    <scope>NUCLEOTIDE SEQUENCE [LARGE SCALE GENOMIC DNA]</scope>
    <source>
        <strain evidence="2">MKFS47</strain>
    </source>
</reference>
<evidence type="ECO:0000313" key="2">
    <source>
        <dbReference type="Proteomes" id="UP000033166"/>
    </source>
</evidence>
<protein>
    <submittedName>
        <fullName evidence="1">Flavoprotein NrdI</fullName>
    </submittedName>
</protein>
<dbReference type="PANTHER" id="PTHR37297:SF1">
    <property type="entry name" value="PROTEIN NRDI"/>
    <property type="match status" value="1"/>
</dbReference>
<dbReference type="GO" id="GO:0010181">
    <property type="term" value="F:FMN binding"/>
    <property type="evidence" value="ECO:0007669"/>
    <property type="project" value="InterPro"/>
</dbReference>
<dbReference type="SUPFAM" id="SSF52218">
    <property type="entry name" value="Flavoproteins"/>
    <property type="match status" value="1"/>
</dbReference>
<proteinExistence type="predicted"/>
<dbReference type="RefSeq" id="WP_047915566.1">
    <property type="nucleotide sequence ID" value="NZ_LN774769.1"/>
</dbReference>
<accession>A0A0D6DXE3</accession>
<dbReference type="HOGENOM" id="CLU_114845_2_0_9"/>
<organism evidence="1 2">
    <name type="scientific">Pseudolactococcus piscium MKFS47</name>
    <dbReference type="NCBI Taxonomy" id="297352"/>
    <lineage>
        <taxon>Bacteria</taxon>
        <taxon>Bacillati</taxon>
        <taxon>Bacillota</taxon>
        <taxon>Bacilli</taxon>
        <taxon>Lactobacillales</taxon>
        <taxon>Streptococcaceae</taxon>
        <taxon>Pseudolactococcus</taxon>
    </lineage>
</organism>
<dbReference type="InterPro" id="IPR004465">
    <property type="entry name" value="RNR_NrdI"/>
</dbReference>
<dbReference type="KEGG" id="lpk:LACPI_1227"/>
<dbReference type="InterPro" id="IPR029039">
    <property type="entry name" value="Flavoprotein-like_sf"/>
</dbReference>
<dbReference type="NCBIfam" id="TIGR00333">
    <property type="entry name" value="nrdI"/>
    <property type="match status" value="1"/>
</dbReference>
<dbReference type="PANTHER" id="PTHR37297">
    <property type="entry name" value="PROTEIN NRDI"/>
    <property type="match status" value="1"/>
</dbReference>
<evidence type="ECO:0000313" key="1">
    <source>
        <dbReference type="EMBL" id="CEN28427.1"/>
    </source>
</evidence>
<dbReference type="Pfam" id="PF07972">
    <property type="entry name" value="Flavodoxin_NdrI"/>
    <property type="match status" value="1"/>
</dbReference>
<gene>
    <name evidence="1" type="primary">nrdI</name>
    <name evidence="1" type="ORF">LACPI_1227</name>
</gene>
<name>A0A0D6DXE3_9LACT</name>
<dbReference type="Gene3D" id="3.40.50.360">
    <property type="match status" value="1"/>
</dbReference>